<gene>
    <name evidence="2" type="ORF">H9889_10265</name>
</gene>
<evidence type="ECO:0000313" key="2">
    <source>
        <dbReference type="EMBL" id="HIW07689.1"/>
    </source>
</evidence>
<feature type="chain" id="PRO_5038386742" evidence="1">
    <location>
        <begin position="21"/>
        <end position="145"/>
    </location>
</feature>
<reference evidence="2" key="1">
    <citation type="journal article" date="2021" name="PeerJ">
        <title>Extensive microbial diversity within the chicken gut microbiome revealed by metagenomics and culture.</title>
        <authorList>
            <person name="Gilroy R."/>
            <person name="Ravi A."/>
            <person name="Getino M."/>
            <person name="Pursley I."/>
            <person name="Horton D.L."/>
            <person name="Alikhan N.F."/>
            <person name="Baker D."/>
            <person name="Gharbi K."/>
            <person name="Hall N."/>
            <person name="Watson M."/>
            <person name="Adriaenssens E.M."/>
            <person name="Foster-Nyarko E."/>
            <person name="Jarju S."/>
            <person name="Secka A."/>
            <person name="Antonio M."/>
            <person name="Oren A."/>
            <person name="Chaudhuri R.R."/>
            <person name="La Ragione R."/>
            <person name="Hildebrand F."/>
            <person name="Pallen M.J."/>
        </authorList>
    </citation>
    <scope>NUCLEOTIDE SEQUENCE</scope>
    <source>
        <strain evidence="2">CHK160-9182</strain>
    </source>
</reference>
<sequence>MKKRSLYLVGLSLISSFTLADTALPEAVLYKDKYCGCCTEYVNYLKKEGVSVKAIDHPDMRTIKYQYGTYQGASCHTMIMGDYVIEGHVPIASIQKLFKETPNIKGIALPGMPASSPGMGPAVEGSLSIMTIEHSSEIKERFNQE</sequence>
<feature type="signal peptide" evidence="1">
    <location>
        <begin position="1"/>
        <end position="20"/>
    </location>
</feature>
<name>A0A9D1Q7X1_9GAMM</name>
<comment type="caution">
    <text evidence="2">The sequence shown here is derived from an EMBL/GenBank/DDBJ whole genome shotgun (WGS) entry which is preliminary data.</text>
</comment>
<dbReference type="InterPro" id="IPR007332">
    <property type="entry name" value="DUF411"/>
</dbReference>
<organism evidence="2 3">
    <name type="scientific">Candidatus Ignatzschineria merdigallinarum</name>
    <dbReference type="NCBI Taxonomy" id="2838621"/>
    <lineage>
        <taxon>Bacteria</taxon>
        <taxon>Pseudomonadati</taxon>
        <taxon>Pseudomonadota</taxon>
        <taxon>Gammaproteobacteria</taxon>
        <taxon>Cardiobacteriales</taxon>
        <taxon>Ignatzschineriaceae</taxon>
        <taxon>Ignatzschineria</taxon>
    </lineage>
</organism>
<proteinExistence type="predicted"/>
<keyword evidence="1" id="KW-0732">Signal</keyword>
<dbReference type="AlphaFoldDB" id="A0A9D1Q7X1"/>
<dbReference type="Proteomes" id="UP000823934">
    <property type="component" value="Unassembled WGS sequence"/>
</dbReference>
<dbReference type="EMBL" id="DXHP01000222">
    <property type="protein sequence ID" value="HIW07689.1"/>
    <property type="molecule type" value="Genomic_DNA"/>
</dbReference>
<reference evidence="2" key="2">
    <citation type="submission" date="2021-04" db="EMBL/GenBank/DDBJ databases">
        <authorList>
            <person name="Gilroy R."/>
        </authorList>
    </citation>
    <scope>NUCLEOTIDE SEQUENCE</scope>
    <source>
        <strain evidence="2">CHK160-9182</strain>
    </source>
</reference>
<protein>
    <submittedName>
        <fullName evidence="2">CopG family transcriptional regulator</fullName>
    </submittedName>
</protein>
<dbReference type="Pfam" id="PF04214">
    <property type="entry name" value="DUF411"/>
    <property type="match status" value="1"/>
</dbReference>
<evidence type="ECO:0000313" key="3">
    <source>
        <dbReference type="Proteomes" id="UP000823934"/>
    </source>
</evidence>
<evidence type="ECO:0000256" key="1">
    <source>
        <dbReference type="SAM" id="SignalP"/>
    </source>
</evidence>
<accession>A0A9D1Q7X1</accession>